<dbReference type="InterPro" id="IPR003593">
    <property type="entry name" value="AAA+_ATPase"/>
</dbReference>
<proteinExistence type="predicted"/>
<accession>A0A1T5CVI5</accession>
<evidence type="ECO:0000313" key="3">
    <source>
        <dbReference type="Proteomes" id="UP000191112"/>
    </source>
</evidence>
<dbReference type="AlphaFoldDB" id="A0A1T5CVI5"/>
<dbReference type="SUPFAM" id="SSF52540">
    <property type="entry name" value="P-loop containing nucleoside triphosphate hydrolases"/>
    <property type="match status" value="1"/>
</dbReference>
<feature type="domain" description="AAA+ ATPase" evidence="1">
    <location>
        <begin position="33"/>
        <end position="184"/>
    </location>
</feature>
<keyword evidence="3" id="KW-1185">Reference proteome</keyword>
<organism evidence="2 3">
    <name type="scientific">Soonwooa buanensis</name>
    <dbReference type="NCBI Taxonomy" id="619805"/>
    <lineage>
        <taxon>Bacteria</taxon>
        <taxon>Pseudomonadati</taxon>
        <taxon>Bacteroidota</taxon>
        <taxon>Flavobacteriia</taxon>
        <taxon>Flavobacteriales</taxon>
        <taxon>Weeksellaceae</taxon>
        <taxon>Chryseobacterium group</taxon>
        <taxon>Soonwooa</taxon>
    </lineage>
</organism>
<dbReference type="SMART" id="SM00382">
    <property type="entry name" value="AAA"/>
    <property type="match status" value="1"/>
</dbReference>
<evidence type="ECO:0000313" key="2">
    <source>
        <dbReference type="EMBL" id="SKB63434.1"/>
    </source>
</evidence>
<dbReference type="Gene3D" id="3.40.50.300">
    <property type="entry name" value="P-loop containing nucleotide triphosphate hydrolases"/>
    <property type="match status" value="1"/>
</dbReference>
<sequence>MAKTLNVKTFLTKKFDLMPFDGIWKNSFGRPSKQDSMMIYGSSGSGKTELAMQYGRYLTNFGKVFYNSIEQRDSFTLQQSLERNQMDLVADKFQVVTGAQLPELAERLRKQRSADFVIIDSIQYLEANKAEYFEFKEEFYKKKGLIWISQVNGKPKLENIDDKIKGALANTIWYDVDIQVPVVGFQGFPQKRLNGGEEAFIINHERATKYWAKIK</sequence>
<evidence type="ECO:0000259" key="1">
    <source>
        <dbReference type="SMART" id="SM00382"/>
    </source>
</evidence>
<dbReference type="InterPro" id="IPR027417">
    <property type="entry name" value="P-loop_NTPase"/>
</dbReference>
<name>A0A1T5CVI5_9FLAO</name>
<gene>
    <name evidence="2" type="ORF">SAMN05660477_00387</name>
</gene>
<dbReference type="RefSeq" id="WP_144038266.1">
    <property type="nucleotide sequence ID" value="NZ_FUYZ01000001.1"/>
</dbReference>
<reference evidence="2 3" key="1">
    <citation type="submission" date="2017-02" db="EMBL/GenBank/DDBJ databases">
        <authorList>
            <person name="Peterson S.W."/>
        </authorList>
    </citation>
    <scope>NUCLEOTIDE SEQUENCE [LARGE SCALE GENOMIC DNA]</scope>
    <source>
        <strain evidence="2 3">DSM 22323</strain>
    </source>
</reference>
<dbReference type="STRING" id="619805.SAMN05660477_00387"/>
<dbReference type="OrthoDB" id="796468at2"/>
<dbReference type="Proteomes" id="UP000191112">
    <property type="component" value="Unassembled WGS sequence"/>
</dbReference>
<protein>
    <recommendedName>
        <fullName evidence="1">AAA+ ATPase domain-containing protein</fullName>
    </recommendedName>
</protein>
<dbReference type="EMBL" id="FUYZ01000001">
    <property type="protein sequence ID" value="SKB63434.1"/>
    <property type="molecule type" value="Genomic_DNA"/>
</dbReference>